<evidence type="ECO:0000256" key="1">
    <source>
        <dbReference type="SAM" id="MobiDB-lite"/>
    </source>
</evidence>
<sequence length="50" mass="5449">MAAESGADLVMPSHVEKAVVWILPFHDRQGSTVPTCSGKQEREQPSITAR</sequence>
<keyword evidence="3" id="KW-1185">Reference proteome</keyword>
<dbReference type="Proteomes" id="UP001174196">
    <property type="component" value="Unassembled WGS sequence"/>
</dbReference>
<reference evidence="2" key="1">
    <citation type="submission" date="2022-08" db="EMBL/GenBank/DDBJ databases">
        <title>Polycladomyces zharkentsis sp. nov., a novel thermophilic CMC and starch-degrading bacterium isolated from a geothermal spring in Kazakhstan.</title>
        <authorList>
            <person name="Mashzhan A."/>
            <person name="Kistaubaeva A."/>
            <person name="Javier-Lopez R."/>
            <person name="Birkeland N.-K."/>
        </authorList>
    </citation>
    <scope>NUCLEOTIDE SEQUENCE</scope>
    <source>
        <strain evidence="2">KSR 13</strain>
    </source>
</reference>
<gene>
    <name evidence="2" type="ORF">NWF35_11770</name>
</gene>
<feature type="region of interest" description="Disordered" evidence="1">
    <location>
        <begin position="28"/>
        <end position="50"/>
    </location>
</feature>
<name>A0ABT8IP48_9BACL</name>
<evidence type="ECO:0000313" key="3">
    <source>
        <dbReference type="Proteomes" id="UP001174196"/>
    </source>
</evidence>
<accession>A0ABT8IP48</accession>
<organism evidence="2 3">
    <name type="scientific">Polycladomyces subterraneus</name>
    <dbReference type="NCBI Taxonomy" id="1016997"/>
    <lineage>
        <taxon>Bacteria</taxon>
        <taxon>Bacillati</taxon>
        <taxon>Bacillota</taxon>
        <taxon>Bacilli</taxon>
        <taxon>Bacillales</taxon>
        <taxon>Thermoactinomycetaceae</taxon>
        <taxon>Polycladomyces</taxon>
    </lineage>
</organism>
<evidence type="ECO:0000313" key="2">
    <source>
        <dbReference type="EMBL" id="MDN4594562.1"/>
    </source>
</evidence>
<protein>
    <submittedName>
        <fullName evidence="2">Uncharacterized protein</fullName>
    </submittedName>
</protein>
<dbReference type="EMBL" id="JANRHH010000041">
    <property type="protein sequence ID" value="MDN4594562.1"/>
    <property type="molecule type" value="Genomic_DNA"/>
</dbReference>
<dbReference type="RefSeq" id="WP_301239303.1">
    <property type="nucleotide sequence ID" value="NZ_JANRHH010000041.1"/>
</dbReference>
<proteinExistence type="predicted"/>
<comment type="caution">
    <text evidence="2">The sequence shown here is derived from an EMBL/GenBank/DDBJ whole genome shotgun (WGS) entry which is preliminary data.</text>
</comment>